<dbReference type="GO" id="GO:0003677">
    <property type="term" value="F:DNA binding"/>
    <property type="evidence" value="ECO:0007669"/>
    <property type="project" value="InterPro"/>
</dbReference>
<proteinExistence type="predicted"/>
<dbReference type="SUPFAM" id="SSF48452">
    <property type="entry name" value="TPR-like"/>
    <property type="match status" value="1"/>
</dbReference>
<dbReference type="Gene3D" id="1.25.40.10">
    <property type="entry name" value="Tetratricopeptide repeat domain"/>
    <property type="match status" value="1"/>
</dbReference>
<gene>
    <name evidence="2" type="ORF">LOOC260_115710</name>
</gene>
<dbReference type="AlphaFoldDB" id="A0A0A1H030"/>
<dbReference type="PROSITE" id="PS50943">
    <property type="entry name" value="HTH_CROC1"/>
    <property type="match status" value="1"/>
</dbReference>
<sequence>MKLRGDQLKTFRKNKGLSQKQLAQGICTQATISLIEKNNKVPGMTILAQLCARLGISLAQILVDENQVLTDVFTTIDRLILQKQYDAATDQLNNIGIKQLQSRYDKQRYYYFLGMLQLEQNKDYDEALFNFELVLQQFPVADDDIYQIMTTIAVGTAWFYKDDSNQAKKFANQASELLQVNVSINDARQLIASYVSLAQLYQLFDDTGTTLELVNHALELCRHNETLFLLDEVYLKLANCYFAMGQVETAKANWQIAASVATINEHTDLAEQIKQQLLKLN</sequence>
<dbReference type="CDD" id="cd00093">
    <property type="entry name" value="HTH_XRE"/>
    <property type="match status" value="1"/>
</dbReference>
<feature type="domain" description="HTH cro/C1-type" evidence="1">
    <location>
        <begin position="8"/>
        <end position="61"/>
    </location>
</feature>
<dbReference type="PANTHER" id="PTHR37038">
    <property type="entry name" value="TRANSCRIPTIONAL REGULATOR-RELATED"/>
    <property type="match status" value="1"/>
</dbReference>
<dbReference type="SMART" id="SM00530">
    <property type="entry name" value="HTH_XRE"/>
    <property type="match status" value="1"/>
</dbReference>
<dbReference type="InterPro" id="IPR011990">
    <property type="entry name" value="TPR-like_helical_dom_sf"/>
</dbReference>
<evidence type="ECO:0000313" key="3">
    <source>
        <dbReference type="Proteomes" id="UP000031620"/>
    </source>
</evidence>
<dbReference type="PANTHER" id="PTHR37038:SF14">
    <property type="entry name" value="TRANSCRIPTIONAL ACTIVATOR"/>
    <property type="match status" value="1"/>
</dbReference>
<dbReference type="Proteomes" id="UP000031620">
    <property type="component" value="Chromosome"/>
</dbReference>
<dbReference type="InterPro" id="IPR053163">
    <property type="entry name" value="HTH-type_regulator_Rgg"/>
</dbReference>
<organism evidence="2 3">
    <name type="scientific">Paucilactobacillus hokkaidonensis JCM 18461</name>
    <dbReference type="NCBI Taxonomy" id="1291742"/>
    <lineage>
        <taxon>Bacteria</taxon>
        <taxon>Bacillati</taxon>
        <taxon>Bacillota</taxon>
        <taxon>Bacilli</taxon>
        <taxon>Lactobacillales</taxon>
        <taxon>Lactobacillaceae</taxon>
        <taxon>Paucilactobacillus</taxon>
    </lineage>
</organism>
<dbReference type="InterPro" id="IPR010982">
    <property type="entry name" value="Lambda_DNA-bd_dom_sf"/>
</dbReference>
<name>A0A0A1H030_9LACO</name>
<evidence type="ECO:0000259" key="1">
    <source>
        <dbReference type="PROSITE" id="PS50943"/>
    </source>
</evidence>
<accession>A0A0A1H030</accession>
<protein>
    <submittedName>
        <fullName evidence="2">Transcriptional regulator</fullName>
    </submittedName>
</protein>
<dbReference type="InterPro" id="IPR001387">
    <property type="entry name" value="Cro/C1-type_HTH"/>
</dbReference>
<dbReference type="HOGENOM" id="CLU_053304_2_0_9"/>
<dbReference type="RefSeq" id="WP_041094143.1">
    <property type="nucleotide sequence ID" value="NZ_AP014680.1"/>
</dbReference>
<evidence type="ECO:0000313" key="2">
    <source>
        <dbReference type="EMBL" id="BAP86081.1"/>
    </source>
</evidence>
<dbReference type="STRING" id="1291742.LOOC260_115710"/>
<dbReference type="SUPFAM" id="SSF47413">
    <property type="entry name" value="lambda repressor-like DNA-binding domains"/>
    <property type="match status" value="1"/>
</dbReference>
<dbReference type="KEGG" id="lho:LOOC260_115710"/>
<reference evidence="2 3" key="1">
    <citation type="submission" date="2014-11" db="EMBL/GenBank/DDBJ databases">
        <title>Complete genome sequence and analysis of Lactobacillus hokkaidonensis LOOC260T.</title>
        <authorList>
            <person name="Tanizawa Y."/>
            <person name="Tohno M."/>
            <person name="Kaminuma E."/>
            <person name="Nakamura Y."/>
            <person name="Arita M."/>
        </authorList>
    </citation>
    <scope>NUCLEOTIDE SEQUENCE [LARGE SCALE GENOMIC DNA]</scope>
    <source>
        <strain evidence="2 3">LOOC260</strain>
    </source>
</reference>
<dbReference type="EMBL" id="AP014680">
    <property type="protein sequence ID" value="BAP86081.1"/>
    <property type="molecule type" value="Genomic_DNA"/>
</dbReference>
<dbReference type="Pfam" id="PF01381">
    <property type="entry name" value="HTH_3"/>
    <property type="match status" value="1"/>
</dbReference>